<accession>A0ABX3YCL3</accession>
<dbReference type="RefSeq" id="WP_143659792.1">
    <property type="nucleotide sequence ID" value="NZ_MRYD01000188.1"/>
</dbReference>
<dbReference type="EMBL" id="MRYD01000188">
    <property type="protein sequence ID" value="OSZ57473.1"/>
    <property type="molecule type" value="Genomic_DNA"/>
</dbReference>
<reference evidence="1 2" key="1">
    <citation type="submission" date="2016-12" db="EMBL/GenBank/DDBJ databases">
        <title>Genome Mining:The Detection of Biosynthetic Gene Clusters to Aid in the Expression of Curamycin A produced by Streptomyces sp. strain CZA14.</title>
        <authorList>
            <person name="Durrell K.A."/>
            <person name="Kirby B.M."/>
            <person name="Khan W."/>
            <person name="Mthethwa T."/>
            <person name="Le Roes-Hill M."/>
        </authorList>
    </citation>
    <scope>NUCLEOTIDE SEQUENCE [LARGE SCALE GENOMIC DNA]</scope>
    <source>
        <strain evidence="1 2">CZA14</strain>
    </source>
</reference>
<comment type="caution">
    <text evidence="1">The sequence shown here is derived from an EMBL/GenBank/DDBJ whole genome shotgun (WGS) entry which is preliminary data.</text>
</comment>
<sequence length="122" mass="12680">MTIFRCVGCRQPLTDEVESGEPVQGPERPAGHAIASPRMAAGTFKVSFDARLLIVHPDDLPGAARHPDARRLAGCCGPSGLDGPNLVCSGCGAEVATKESDCWTDHFVALIAAAVTDEPTAP</sequence>
<protein>
    <submittedName>
        <fullName evidence="1">Uncharacterized protein</fullName>
    </submittedName>
</protein>
<evidence type="ECO:0000313" key="2">
    <source>
        <dbReference type="Proteomes" id="UP000194266"/>
    </source>
</evidence>
<name>A0ABX3YCL3_9ACTN</name>
<gene>
    <name evidence="1" type="ORF">OQI_27060</name>
</gene>
<evidence type="ECO:0000313" key="1">
    <source>
        <dbReference type="EMBL" id="OSZ57473.1"/>
    </source>
</evidence>
<proteinExistence type="predicted"/>
<keyword evidence="2" id="KW-1185">Reference proteome</keyword>
<organism evidence="1 2">
    <name type="scientific">Streptomyces pharetrae CZA14</name>
    <dbReference type="NCBI Taxonomy" id="1144883"/>
    <lineage>
        <taxon>Bacteria</taxon>
        <taxon>Bacillati</taxon>
        <taxon>Actinomycetota</taxon>
        <taxon>Actinomycetes</taxon>
        <taxon>Kitasatosporales</taxon>
        <taxon>Streptomycetaceae</taxon>
        <taxon>Streptomyces</taxon>
    </lineage>
</organism>
<dbReference type="Proteomes" id="UP000194266">
    <property type="component" value="Unassembled WGS sequence"/>
</dbReference>